<dbReference type="Proteomes" id="UP000011200">
    <property type="component" value="Chromosome"/>
</dbReference>
<evidence type="ECO:0000313" key="1">
    <source>
        <dbReference type="EMBL" id="AWT53059.1"/>
    </source>
</evidence>
<gene>
    <name evidence="1" type="ORF">D806_020770</name>
</gene>
<dbReference type="SUPFAM" id="SSF109604">
    <property type="entry name" value="HD-domain/PDEase-like"/>
    <property type="match status" value="1"/>
</dbReference>
<dbReference type="AlphaFoldDB" id="A0A2U9PMR0"/>
<accession>A0A2U9PMR0</accession>
<name>A0A2U9PMR0_MYCSE</name>
<reference evidence="2" key="2">
    <citation type="submission" date="2018-03" db="EMBL/GenBank/DDBJ databases">
        <authorList>
            <person name="Derbyshire K."/>
            <person name="Gray T.A."/>
            <person name="Champion M."/>
        </authorList>
    </citation>
    <scope>NUCLEOTIDE SEQUENCE [LARGE SCALE GENOMIC DNA]</scope>
    <source>
        <strain evidence="2">MKD8</strain>
    </source>
</reference>
<dbReference type="EMBL" id="CP027541">
    <property type="protein sequence ID" value="AWT53059.1"/>
    <property type="molecule type" value="Genomic_DNA"/>
</dbReference>
<evidence type="ECO:0008006" key="3">
    <source>
        <dbReference type="Google" id="ProtNLM"/>
    </source>
</evidence>
<evidence type="ECO:0000313" key="2">
    <source>
        <dbReference type="Proteomes" id="UP000011200"/>
    </source>
</evidence>
<protein>
    <recommendedName>
        <fullName evidence="3">DUF4202 domain-containing protein</fullName>
    </recommendedName>
</protein>
<organism evidence="1 2">
    <name type="scientific">Mycolicibacterium smegmatis (strain MKD8)</name>
    <name type="common">Mycobacterium smegmatis</name>
    <dbReference type="NCBI Taxonomy" id="1214915"/>
    <lineage>
        <taxon>Bacteria</taxon>
        <taxon>Bacillati</taxon>
        <taxon>Actinomycetota</taxon>
        <taxon>Actinomycetes</taxon>
        <taxon>Mycobacteriales</taxon>
        <taxon>Mycobacteriaceae</taxon>
        <taxon>Mycolicibacterium</taxon>
    </lineage>
</organism>
<proteinExistence type="predicted"/>
<dbReference type="RefSeq" id="WP_003893468.1">
    <property type="nucleotide sequence ID" value="NZ_CP027541.1"/>
</dbReference>
<sequence>MTAPLRPQFDWLADEVALNTEVETAASEWIAPYNQVDHLMRTRDWLVYLTPEATLEARLAAMTHDIERMFPGGPTLDYARGAWDDPAYLYPHQLRSAAFVGDWLSSQEGAADIDIDEVRRLVGLHEVGGLGLADDVQAADSLSFLETLAGLAGDWVRTGTCSRDAAIAKLTYSVDRLRLDRALQPARHLLDWAIDQIPATESTEVTP</sequence>
<reference evidence="1 2" key="1">
    <citation type="journal article" date="2013" name="Genome Announc.">
        <title>Draft genome sequence of MKD8, a conjugal recipient Mycobacterium smegmatis strain.</title>
        <authorList>
            <person name="Gray T.A."/>
            <person name="Palumbo M.J."/>
            <person name="Derbyshire K.M."/>
        </authorList>
    </citation>
    <scope>NUCLEOTIDE SEQUENCE [LARGE SCALE GENOMIC DNA]</scope>
    <source>
        <strain evidence="1 2">MKD8</strain>
    </source>
</reference>